<feature type="domain" description="Mab-21-like nucleotidyltransferase" evidence="3">
    <location>
        <begin position="163"/>
        <end position="233"/>
    </location>
</feature>
<evidence type="ECO:0000256" key="1">
    <source>
        <dbReference type="ARBA" id="ARBA00008307"/>
    </source>
</evidence>
<accession>A0A8B6H3W6</accession>
<feature type="transmembrane region" description="Helical" evidence="2">
    <location>
        <begin position="549"/>
        <end position="568"/>
    </location>
</feature>
<dbReference type="Gene3D" id="1.10.1410.40">
    <property type="match status" value="1"/>
</dbReference>
<dbReference type="SMART" id="SM01265">
    <property type="entry name" value="Mab-21"/>
    <property type="match status" value="1"/>
</dbReference>
<proteinExistence type="inferred from homology"/>
<evidence type="ECO:0000313" key="6">
    <source>
        <dbReference type="Proteomes" id="UP000596742"/>
    </source>
</evidence>
<dbReference type="Pfam" id="PF03281">
    <property type="entry name" value="Mab-21"/>
    <property type="match status" value="1"/>
</dbReference>
<keyword evidence="6" id="KW-1185">Reference proteome</keyword>
<dbReference type="PANTHER" id="PTHR10656">
    <property type="entry name" value="CELL FATE DETERMINING PROTEIN MAB21-RELATED"/>
    <property type="match status" value="1"/>
</dbReference>
<dbReference type="AlphaFoldDB" id="A0A8B6H3W6"/>
<dbReference type="InterPro" id="IPR046906">
    <property type="entry name" value="Mab-21_HhH/H2TH-like"/>
</dbReference>
<evidence type="ECO:0000259" key="4">
    <source>
        <dbReference type="Pfam" id="PF20266"/>
    </source>
</evidence>
<keyword evidence="2" id="KW-1133">Transmembrane helix</keyword>
<dbReference type="PANTHER" id="PTHR10656:SF69">
    <property type="entry name" value="MAB-21-LIKE HHH_H2TH-LIKE DOMAIN-CONTAINING PROTEIN"/>
    <property type="match status" value="1"/>
</dbReference>
<name>A0A8B6H3W6_MYTGA</name>
<comment type="caution">
    <text evidence="5">The sequence shown here is derived from an EMBL/GenBank/DDBJ whole genome shotgun (WGS) entry which is preliminary data.</text>
</comment>
<evidence type="ECO:0008006" key="7">
    <source>
        <dbReference type="Google" id="ProtNLM"/>
    </source>
</evidence>
<keyword evidence="2" id="KW-0472">Membrane</keyword>
<keyword evidence="2" id="KW-0812">Transmembrane</keyword>
<reference evidence="5" key="1">
    <citation type="submission" date="2018-11" db="EMBL/GenBank/DDBJ databases">
        <authorList>
            <person name="Alioto T."/>
            <person name="Alioto T."/>
        </authorList>
    </citation>
    <scope>NUCLEOTIDE SEQUENCE</scope>
</reference>
<sequence>MSSEKQKSLFFYNYLCQKIGSEEIVRIRRLSPTIIDIGQTGFGVPKVIHSGSKGEGLDLKGSDLDLMCINADFKVYESETEIVHGGLTIPLIMNTVETQPCFTQLCFLNNDHPFSQILSQKTHLGYMLSNEDYKQLCMHFFNLILANNYMKIHGPCLSDISDQIDLAYCLQCNKWICQAQPWVRRPRTAWPSPEIISKMTSCGVLFVPIGCKGSVNENLEWRISFSVAEKFLIFSFSHTQFLCYALMKILLKEIIEQNADLKGLLCSYFLKTLMFWISEELEPNVWRPDNIIPCFMACIQRLLYCVRYSNLPHYFIPENNLFYSRFNAMSKAKLSTILQNVYDQGINCFASSETLQDYQTQIYHITNPLIRANFRTNQQKNYDLINIKKVHLLYNFLHHSRTGLSRGLFAFYISKACWFSPVVSTYSHSSENKQQYSKYKYDLGHLLIGLHSDALSGWMALASFFYVHKNYFASLNVIHYAMQKYTDEKIFTGSTTSEFTFIQKHVLHLMKNENLYTVLKAVTIDPLIFHWKSSIIPQELQLVVKYNHIMYHPATFAYFLIFLCYYHLSDTRSCKHYLIQLLYSTANTSIQANCSNFSSVIMCGIAYQLMGETNIARMLFQLVDTHNIYKTTKCAASSFLNLFQL</sequence>
<protein>
    <recommendedName>
        <fullName evidence="7">Mab-21-like HhH/H2TH-like domain-containing protein</fullName>
    </recommendedName>
</protein>
<evidence type="ECO:0000313" key="5">
    <source>
        <dbReference type="EMBL" id="VDI73421.1"/>
    </source>
</evidence>
<dbReference type="InterPro" id="IPR024810">
    <property type="entry name" value="MAB21L/cGLR"/>
</dbReference>
<dbReference type="EMBL" id="UYJE01009432">
    <property type="protein sequence ID" value="VDI73421.1"/>
    <property type="molecule type" value="Genomic_DNA"/>
</dbReference>
<comment type="similarity">
    <text evidence="1">Belongs to the mab-21 family.</text>
</comment>
<organism evidence="5 6">
    <name type="scientific">Mytilus galloprovincialis</name>
    <name type="common">Mediterranean mussel</name>
    <dbReference type="NCBI Taxonomy" id="29158"/>
    <lineage>
        <taxon>Eukaryota</taxon>
        <taxon>Metazoa</taxon>
        <taxon>Spiralia</taxon>
        <taxon>Lophotrochozoa</taxon>
        <taxon>Mollusca</taxon>
        <taxon>Bivalvia</taxon>
        <taxon>Autobranchia</taxon>
        <taxon>Pteriomorphia</taxon>
        <taxon>Mytilida</taxon>
        <taxon>Mytiloidea</taxon>
        <taxon>Mytilidae</taxon>
        <taxon>Mytilinae</taxon>
        <taxon>Mytilus</taxon>
    </lineage>
</organism>
<feature type="domain" description="Mab-21-like HhH/H2TH-like" evidence="4">
    <location>
        <begin position="243"/>
        <end position="336"/>
    </location>
</feature>
<dbReference type="OrthoDB" id="6129225at2759"/>
<dbReference type="InterPro" id="IPR046903">
    <property type="entry name" value="Mab-21-like_nuc_Trfase"/>
</dbReference>
<dbReference type="Pfam" id="PF20266">
    <property type="entry name" value="Mab-21_C"/>
    <property type="match status" value="1"/>
</dbReference>
<evidence type="ECO:0000259" key="3">
    <source>
        <dbReference type="Pfam" id="PF03281"/>
    </source>
</evidence>
<dbReference type="Proteomes" id="UP000596742">
    <property type="component" value="Unassembled WGS sequence"/>
</dbReference>
<gene>
    <name evidence="5" type="ORF">MGAL_10B081131</name>
</gene>
<evidence type="ECO:0000256" key="2">
    <source>
        <dbReference type="SAM" id="Phobius"/>
    </source>
</evidence>